<protein>
    <submittedName>
        <fullName evidence="3">Putative addiction module antidote protein, CopG/Arc/MetJ family</fullName>
    </submittedName>
</protein>
<dbReference type="OrthoDB" id="9815501at2"/>
<dbReference type="PANTHER" id="PTHR36582">
    <property type="entry name" value="ANTITOXIN PARD"/>
    <property type="match status" value="1"/>
</dbReference>
<dbReference type="GO" id="GO:0006355">
    <property type="term" value="P:regulation of DNA-templated transcription"/>
    <property type="evidence" value="ECO:0007669"/>
    <property type="project" value="InterPro"/>
</dbReference>
<gene>
    <name evidence="3" type="ORF">dsat_0062</name>
</gene>
<dbReference type="AlphaFoldDB" id="S7UKP5"/>
<sequence>MHVSLTPELEARVRQKVESGLYNNASEVIREALRFMETHEQLIYQMKLDALRRELAPGAAQAESGQFVSGGVRDILAEAKAIRHG</sequence>
<comment type="caution">
    <text evidence="3">The sequence shown here is derived from an EMBL/GenBank/DDBJ whole genome shotgun (WGS) entry which is preliminary data.</text>
</comment>
<dbReference type="STRING" id="1121439.dsat_0062"/>
<dbReference type="SUPFAM" id="SSF47598">
    <property type="entry name" value="Ribbon-helix-helix"/>
    <property type="match status" value="1"/>
</dbReference>
<dbReference type="NCBIfam" id="TIGR02606">
    <property type="entry name" value="antidote_CC2985"/>
    <property type="match status" value="1"/>
</dbReference>
<reference evidence="3 4" key="1">
    <citation type="journal article" date="2013" name="Genome Announc.">
        <title>Draft genome sequences for three mercury-methylating, sulfate-reducing bacteria.</title>
        <authorList>
            <person name="Brown S.D."/>
            <person name="Hurt R.A.Jr."/>
            <person name="Gilmour C.C."/>
            <person name="Elias D.A."/>
        </authorList>
    </citation>
    <scope>NUCLEOTIDE SEQUENCE [LARGE SCALE GENOMIC DNA]</scope>
    <source>
        <strain evidence="3 4">DSM 16529</strain>
    </source>
</reference>
<evidence type="ECO:0000313" key="4">
    <source>
        <dbReference type="Proteomes" id="UP000014975"/>
    </source>
</evidence>
<name>S7UKP5_9BACT</name>
<keyword evidence="4" id="KW-1185">Reference proteome</keyword>
<organism evidence="3 4">
    <name type="scientific">Alkalidesulfovibrio alkalitolerans DSM 16529</name>
    <dbReference type="NCBI Taxonomy" id="1121439"/>
    <lineage>
        <taxon>Bacteria</taxon>
        <taxon>Pseudomonadati</taxon>
        <taxon>Thermodesulfobacteriota</taxon>
        <taxon>Desulfovibrionia</taxon>
        <taxon>Desulfovibrionales</taxon>
        <taxon>Desulfovibrionaceae</taxon>
        <taxon>Alkalidesulfovibrio</taxon>
    </lineage>
</organism>
<keyword evidence="2" id="KW-1277">Toxin-antitoxin system</keyword>
<dbReference type="PANTHER" id="PTHR36582:SF2">
    <property type="entry name" value="ANTITOXIN PARD"/>
    <property type="match status" value="1"/>
</dbReference>
<proteinExistence type="inferred from homology"/>
<dbReference type="RefSeq" id="WP_020885468.1">
    <property type="nucleotide sequence ID" value="NZ_ATHI01000011.1"/>
</dbReference>
<dbReference type="CDD" id="cd22231">
    <property type="entry name" value="RHH_NikR_HicB-like"/>
    <property type="match status" value="1"/>
</dbReference>
<evidence type="ECO:0000256" key="2">
    <source>
        <dbReference type="ARBA" id="ARBA00022649"/>
    </source>
</evidence>
<evidence type="ECO:0000313" key="3">
    <source>
        <dbReference type="EMBL" id="EPR34414.1"/>
    </source>
</evidence>
<dbReference type="EMBL" id="ATHI01000011">
    <property type="protein sequence ID" value="EPR34414.1"/>
    <property type="molecule type" value="Genomic_DNA"/>
</dbReference>
<dbReference type="Pfam" id="PF03693">
    <property type="entry name" value="ParD_antitoxin"/>
    <property type="match status" value="1"/>
</dbReference>
<accession>S7UKP5</accession>
<comment type="similarity">
    <text evidence="1">Belongs to the ParD antitoxin family.</text>
</comment>
<dbReference type="InterPro" id="IPR010985">
    <property type="entry name" value="Ribbon_hlx_hlx"/>
</dbReference>
<dbReference type="Proteomes" id="UP000014975">
    <property type="component" value="Unassembled WGS sequence"/>
</dbReference>
<dbReference type="Gene3D" id="6.10.10.120">
    <property type="entry name" value="Antitoxin ParD1-like"/>
    <property type="match status" value="1"/>
</dbReference>
<evidence type="ECO:0000256" key="1">
    <source>
        <dbReference type="ARBA" id="ARBA00008580"/>
    </source>
</evidence>
<dbReference type="eggNOG" id="COG3609">
    <property type="taxonomic scope" value="Bacteria"/>
</dbReference>
<dbReference type="InterPro" id="IPR022789">
    <property type="entry name" value="ParD"/>
</dbReference>
<dbReference type="PATRIC" id="fig|1121439.3.peg.1277"/>
<dbReference type="InterPro" id="IPR038296">
    <property type="entry name" value="ParD_sf"/>
</dbReference>